<keyword evidence="1" id="KW-1133">Transmembrane helix</keyword>
<feature type="transmembrane region" description="Helical" evidence="1">
    <location>
        <begin position="9"/>
        <end position="28"/>
    </location>
</feature>
<dbReference type="InterPro" id="IPR010559">
    <property type="entry name" value="Sig_transdc_His_kin_internal"/>
</dbReference>
<keyword evidence="4" id="KW-1185">Reference proteome</keyword>
<feature type="transmembrane region" description="Helical" evidence="1">
    <location>
        <begin position="48"/>
        <end position="68"/>
    </location>
</feature>
<comment type="caution">
    <text evidence="3">The sequence shown here is derived from an EMBL/GenBank/DDBJ whole genome shotgun (WGS) entry which is preliminary data.</text>
</comment>
<feature type="domain" description="Signal transduction histidine kinase internal region" evidence="2">
    <location>
        <begin position="161"/>
        <end position="240"/>
    </location>
</feature>
<evidence type="ECO:0000259" key="2">
    <source>
        <dbReference type="Pfam" id="PF06580"/>
    </source>
</evidence>
<keyword evidence="3" id="KW-0418">Kinase</keyword>
<dbReference type="InterPro" id="IPR050640">
    <property type="entry name" value="Bact_2-comp_sensor_kinase"/>
</dbReference>
<evidence type="ECO:0000313" key="4">
    <source>
        <dbReference type="Proteomes" id="UP001139260"/>
    </source>
</evidence>
<evidence type="ECO:0000256" key="1">
    <source>
        <dbReference type="SAM" id="Phobius"/>
    </source>
</evidence>
<reference evidence="3" key="1">
    <citation type="submission" date="2022-04" db="EMBL/GenBank/DDBJ databases">
        <title>Flavobacterium pygoscelis sp. nov. isolated from Chinstrap chick (Pygoscelis antarcticus).</title>
        <authorList>
            <person name="Irgang R."/>
            <person name="Poblete-Morales M."/>
            <person name="Avendano-Herrera R."/>
        </authorList>
    </citation>
    <scope>NUCLEOTIDE SEQUENCE</scope>
    <source>
        <strain evidence="3">I-SCBP12n</strain>
    </source>
</reference>
<dbReference type="GO" id="GO:0016020">
    <property type="term" value="C:membrane"/>
    <property type="evidence" value="ECO:0007669"/>
    <property type="project" value="InterPro"/>
</dbReference>
<dbReference type="PANTHER" id="PTHR34220">
    <property type="entry name" value="SENSOR HISTIDINE KINASE YPDA"/>
    <property type="match status" value="1"/>
</dbReference>
<feature type="transmembrane region" description="Helical" evidence="1">
    <location>
        <begin position="126"/>
        <end position="145"/>
    </location>
</feature>
<proteinExistence type="predicted"/>
<feature type="transmembrane region" description="Helical" evidence="1">
    <location>
        <begin position="75"/>
        <end position="94"/>
    </location>
</feature>
<dbReference type="RefSeq" id="WP_248428936.1">
    <property type="nucleotide sequence ID" value="NZ_JALNUB010000008.1"/>
</dbReference>
<gene>
    <name evidence="3" type="ORF">MW871_12925</name>
</gene>
<keyword evidence="1" id="KW-0812">Transmembrane</keyword>
<evidence type="ECO:0000313" key="3">
    <source>
        <dbReference type="EMBL" id="MCK8142797.1"/>
    </source>
</evidence>
<sequence>MEINKKQWYFHFAIILVVVIMDLFADYIYAGSEGFVKNFKFPLNYGRIIIYVATFTTYALNFFVVCPYTLRKKNYFKFALGVLILIIIFGRIRYLGEEVILYHFTGNHNYFEESRKFFFYTFDNSYFALKGILYSTLLYLFFEFASNQNRIHKLELDYNKAELNFLKSQLEPHFLFNTLNTFYTDLIDTQPKIAKDIHRLCELLRYVTYEAEQEFMSLSKEIKFIEDYIYLHRKRFEDTLFLEYNVEGIVGEQSVPSLVFIHFVENIFKHGIINDSENPAKININITENEITVATYNKISSSERYNNSGIGKENLKRRLSAIYKDDYVLNYNQSNDIFTTVLKLPLKYKI</sequence>
<dbReference type="Pfam" id="PF06580">
    <property type="entry name" value="His_kinase"/>
    <property type="match status" value="1"/>
</dbReference>
<dbReference type="AlphaFoldDB" id="A0A9X1XZZ5"/>
<accession>A0A9X1XZZ5</accession>
<keyword evidence="3" id="KW-0808">Transferase</keyword>
<protein>
    <submittedName>
        <fullName evidence="3">Histidine kinase</fullName>
    </submittedName>
</protein>
<dbReference type="PANTHER" id="PTHR34220:SF7">
    <property type="entry name" value="SENSOR HISTIDINE KINASE YPDA"/>
    <property type="match status" value="1"/>
</dbReference>
<keyword evidence="1" id="KW-0472">Membrane</keyword>
<organism evidence="3 4">
    <name type="scientific">Flavobacterium pygoscelis</name>
    <dbReference type="NCBI Taxonomy" id="2893176"/>
    <lineage>
        <taxon>Bacteria</taxon>
        <taxon>Pseudomonadati</taxon>
        <taxon>Bacteroidota</taxon>
        <taxon>Flavobacteriia</taxon>
        <taxon>Flavobacteriales</taxon>
        <taxon>Flavobacteriaceae</taxon>
        <taxon>Flavobacterium</taxon>
    </lineage>
</organism>
<dbReference type="EMBL" id="JALNUB010000008">
    <property type="protein sequence ID" value="MCK8142797.1"/>
    <property type="molecule type" value="Genomic_DNA"/>
</dbReference>
<dbReference type="GO" id="GO:0000155">
    <property type="term" value="F:phosphorelay sensor kinase activity"/>
    <property type="evidence" value="ECO:0007669"/>
    <property type="project" value="InterPro"/>
</dbReference>
<name>A0A9X1XZZ5_9FLAO</name>
<dbReference type="Proteomes" id="UP001139260">
    <property type="component" value="Unassembled WGS sequence"/>
</dbReference>